<sequence>MGFDQVKGILDQGMTTWVQAKGRPANLQGHGATFKWDTKADLLAASGHGKRLIQPDVIGQNGAAANLVIDLRTGIDSPLLRMPKGGPFIPDDPIKIIEDWITQGCPD</sequence>
<proteinExistence type="predicted"/>
<gene>
    <name evidence="1" type="ORF">GCM10007857_70960</name>
</gene>
<dbReference type="RefSeq" id="WP_284273237.1">
    <property type="nucleotide sequence ID" value="NZ_BSOW01000033.1"/>
</dbReference>
<evidence type="ECO:0000313" key="2">
    <source>
        <dbReference type="Proteomes" id="UP001156905"/>
    </source>
</evidence>
<dbReference type="EMBL" id="BSOW01000033">
    <property type="protein sequence ID" value="GLR90381.1"/>
    <property type="molecule type" value="Genomic_DNA"/>
</dbReference>
<reference evidence="2" key="1">
    <citation type="journal article" date="2019" name="Int. J. Syst. Evol. Microbiol.">
        <title>The Global Catalogue of Microorganisms (GCM) 10K type strain sequencing project: providing services to taxonomists for standard genome sequencing and annotation.</title>
        <authorList>
            <consortium name="The Broad Institute Genomics Platform"/>
            <consortium name="The Broad Institute Genome Sequencing Center for Infectious Disease"/>
            <person name="Wu L."/>
            <person name="Ma J."/>
        </authorList>
    </citation>
    <scope>NUCLEOTIDE SEQUENCE [LARGE SCALE GENOMIC DNA]</scope>
    <source>
        <strain evidence="2">NBRC 102520</strain>
    </source>
</reference>
<keyword evidence="2" id="KW-1185">Reference proteome</keyword>
<protein>
    <submittedName>
        <fullName evidence="1">Uncharacterized protein</fullName>
    </submittedName>
</protein>
<evidence type="ECO:0000313" key="1">
    <source>
        <dbReference type="EMBL" id="GLR90381.1"/>
    </source>
</evidence>
<accession>A0ABQ6BCK8</accession>
<organism evidence="1 2">
    <name type="scientific">Bradyrhizobium iriomotense</name>
    <dbReference type="NCBI Taxonomy" id="441950"/>
    <lineage>
        <taxon>Bacteria</taxon>
        <taxon>Pseudomonadati</taxon>
        <taxon>Pseudomonadota</taxon>
        <taxon>Alphaproteobacteria</taxon>
        <taxon>Hyphomicrobiales</taxon>
        <taxon>Nitrobacteraceae</taxon>
        <taxon>Bradyrhizobium</taxon>
    </lineage>
</organism>
<dbReference type="Proteomes" id="UP001156905">
    <property type="component" value="Unassembled WGS sequence"/>
</dbReference>
<name>A0ABQ6BCK8_9BRAD</name>
<comment type="caution">
    <text evidence="1">The sequence shown here is derived from an EMBL/GenBank/DDBJ whole genome shotgun (WGS) entry which is preliminary data.</text>
</comment>